<keyword evidence="6" id="KW-1015">Disulfide bond</keyword>
<feature type="compositionally biased region" description="Basic residues" evidence="8">
    <location>
        <begin position="125"/>
        <end position="138"/>
    </location>
</feature>
<evidence type="ECO:0000313" key="11">
    <source>
        <dbReference type="Proteomes" id="UP000823561"/>
    </source>
</evidence>
<evidence type="ECO:0000256" key="4">
    <source>
        <dbReference type="ARBA" id="ARBA00022729"/>
    </source>
</evidence>
<dbReference type="InterPro" id="IPR001839">
    <property type="entry name" value="TGF-b_C"/>
</dbReference>
<evidence type="ECO:0000256" key="3">
    <source>
        <dbReference type="ARBA" id="ARBA00022525"/>
    </source>
</evidence>
<dbReference type="InterPro" id="IPR043401">
    <property type="entry name" value="GDNF_fam"/>
</dbReference>
<evidence type="ECO:0000256" key="2">
    <source>
        <dbReference type="ARBA" id="ARBA00009832"/>
    </source>
</evidence>
<dbReference type="GO" id="GO:0005576">
    <property type="term" value="C:extracellular region"/>
    <property type="evidence" value="ECO:0007669"/>
    <property type="project" value="UniProtKB-SubCell"/>
</dbReference>
<comment type="caution">
    <text evidence="10">The sequence shown here is derived from an EMBL/GenBank/DDBJ whole genome shotgun (WGS) entry which is preliminary data.</text>
</comment>
<evidence type="ECO:0000313" key="10">
    <source>
        <dbReference type="EMBL" id="KAG5275787.1"/>
    </source>
</evidence>
<dbReference type="GO" id="GO:0048731">
    <property type="term" value="P:system development"/>
    <property type="evidence" value="ECO:0007669"/>
    <property type="project" value="UniProtKB-ARBA"/>
</dbReference>
<protein>
    <recommendedName>
        <fullName evidence="9">TGF-beta family profile domain-containing protein</fullName>
    </recommendedName>
</protein>
<keyword evidence="4" id="KW-0732">Signal</keyword>
<dbReference type="InterPro" id="IPR029034">
    <property type="entry name" value="Cystine-knot_cytokine"/>
</dbReference>
<dbReference type="Gene3D" id="2.10.90.10">
    <property type="entry name" value="Cystine-knot cytokines"/>
    <property type="match status" value="1"/>
</dbReference>
<gene>
    <name evidence="10" type="ORF">AALO_G00124550</name>
</gene>
<comment type="subcellular location">
    <subcellularLocation>
        <location evidence="1">Secreted</location>
    </subcellularLocation>
</comment>
<sequence length="248" mass="28552">MIGEVVQVRKDGKRWRRQEVPSMSSAQCHLRTWRVTLWVLASLLALVDGSVAGRDRKESLPAVQRSSERMAWHPANDPQAQEEEETDDRTSWATLFESPSLLEEAEDHQRRWQRSPSDTTSQRPQKNRRKKEKGQKQRGKGEKGRRGKSKESSDCRMERKEVKVRDLDFAYDSDEIVVFKYCVGTCLSARKNYDLALKTLMKNGSIPSHMVGSDPCCRPTQYETVSFMDRQTSWRTIKHLSAANCSCV</sequence>
<feature type="region of interest" description="Disordered" evidence="8">
    <location>
        <begin position="105"/>
        <end position="157"/>
    </location>
</feature>
<dbReference type="Pfam" id="PF00019">
    <property type="entry name" value="TGF_beta"/>
    <property type="match status" value="1"/>
</dbReference>
<dbReference type="Proteomes" id="UP000823561">
    <property type="component" value="Chromosome 9"/>
</dbReference>
<dbReference type="GO" id="GO:0030971">
    <property type="term" value="F:receptor tyrosine kinase binding"/>
    <property type="evidence" value="ECO:0007669"/>
    <property type="project" value="InterPro"/>
</dbReference>
<accession>A0AAV6GQ94</accession>
<evidence type="ECO:0000256" key="5">
    <source>
        <dbReference type="ARBA" id="ARBA00023030"/>
    </source>
</evidence>
<dbReference type="GO" id="GO:0030116">
    <property type="term" value="F:glial cell-derived neurotrophic factor receptor binding"/>
    <property type="evidence" value="ECO:0007669"/>
    <property type="project" value="InterPro"/>
</dbReference>
<keyword evidence="5 7" id="KW-0339">Growth factor</keyword>
<keyword evidence="11" id="KW-1185">Reference proteome</keyword>
<proteinExistence type="inferred from homology"/>
<dbReference type="GO" id="GO:0008083">
    <property type="term" value="F:growth factor activity"/>
    <property type="evidence" value="ECO:0007669"/>
    <property type="project" value="UniProtKB-KW"/>
</dbReference>
<dbReference type="PANTHER" id="PTHR12173:SF8">
    <property type="entry name" value="PERSEPHIN"/>
    <property type="match status" value="1"/>
</dbReference>
<dbReference type="PANTHER" id="PTHR12173">
    <property type="entry name" value="GDNF SUBFAMILY OF TGF-BETA FAMILY"/>
    <property type="match status" value="1"/>
</dbReference>
<evidence type="ECO:0000256" key="8">
    <source>
        <dbReference type="SAM" id="MobiDB-lite"/>
    </source>
</evidence>
<feature type="domain" description="TGF-beta family profile" evidence="9">
    <location>
        <begin position="135"/>
        <end position="248"/>
    </location>
</feature>
<evidence type="ECO:0000256" key="7">
    <source>
        <dbReference type="RuleBase" id="RU000354"/>
    </source>
</evidence>
<feature type="compositionally biased region" description="Basic and acidic residues" evidence="8">
    <location>
        <begin position="139"/>
        <end position="157"/>
    </location>
</feature>
<reference evidence="10" key="1">
    <citation type="submission" date="2020-10" db="EMBL/GenBank/DDBJ databases">
        <title>Chromosome-scale genome assembly of the Allis shad, Alosa alosa.</title>
        <authorList>
            <person name="Margot Z."/>
            <person name="Christophe K."/>
            <person name="Cabau C."/>
            <person name="Louis A."/>
            <person name="Berthelot C."/>
            <person name="Parey E."/>
            <person name="Roest Crollius H."/>
            <person name="Montfort J."/>
            <person name="Robinson-Rechavi M."/>
            <person name="Bucao C."/>
            <person name="Bouchez O."/>
            <person name="Gislard M."/>
            <person name="Lluch J."/>
            <person name="Milhes M."/>
            <person name="Lampietro C."/>
            <person name="Lopez Roques C."/>
            <person name="Donnadieu C."/>
            <person name="Braasch I."/>
            <person name="Desvignes T."/>
            <person name="Postlethwait J."/>
            <person name="Bobe J."/>
            <person name="Guiguen Y."/>
        </authorList>
    </citation>
    <scope>NUCLEOTIDE SEQUENCE</scope>
    <source>
        <strain evidence="10">M-15738</strain>
        <tissue evidence="10">Blood</tissue>
    </source>
</reference>
<feature type="compositionally biased region" description="Polar residues" evidence="8">
    <location>
        <begin position="114"/>
        <end position="124"/>
    </location>
</feature>
<dbReference type="EMBL" id="JADWDJ010000009">
    <property type="protein sequence ID" value="KAG5275787.1"/>
    <property type="molecule type" value="Genomic_DNA"/>
</dbReference>
<keyword evidence="3" id="KW-0964">Secreted</keyword>
<dbReference type="AlphaFoldDB" id="A0AAV6GQ94"/>
<dbReference type="PROSITE" id="PS51362">
    <property type="entry name" value="TGF_BETA_2"/>
    <property type="match status" value="1"/>
</dbReference>
<evidence type="ECO:0000259" key="9">
    <source>
        <dbReference type="PROSITE" id="PS51362"/>
    </source>
</evidence>
<name>A0AAV6GQ94_9TELE</name>
<comment type="similarity">
    <text evidence="2">Belongs to the TGF-beta family. GDNF subfamily.</text>
</comment>
<organism evidence="10 11">
    <name type="scientific">Alosa alosa</name>
    <name type="common">allis shad</name>
    <dbReference type="NCBI Taxonomy" id="278164"/>
    <lineage>
        <taxon>Eukaryota</taxon>
        <taxon>Metazoa</taxon>
        <taxon>Chordata</taxon>
        <taxon>Craniata</taxon>
        <taxon>Vertebrata</taxon>
        <taxon>Euteleostomi</taxon>
        <taxon>Actinopterygii</taxon>
        <taxon>Neopterygii</taxon>
        <taxon>Teleostei</taxon>
        <taxon>Clupei</taxon>
        <taxon>Clupeiformes</taxon>
        <taxon>Clupeoidei</taxon>
        <taxon>Clupeidae</taxon>
        <taxon>Alosa</taxon>
    </lineage>
</organism>
<feature type="region of interest" description="Disordered" evidence="8">
    <location>
        <begin position="55"/>
        <end position="90"/>
    </location>
</feature>
<dbReference type="SUPFAM" id="SSF57501">
    <property type="entry name" value="Cystine-knot cytokines"/>
    <property type="match status" value="1"/>
</dbReference>
<evidence type="ECO:0000256" key="1">
    <source>
        <dbReference type="ARBA" id="ARBA00004613"/>
    </source>
</evidence>
<evidence type="ECO:0000256" key="6">
    <source>
        <dbReference type="ARBA" id="ARBA00023157"/>
    </source>
</evidence>